<dbReference type="EMBL" id="DF236963">
    <property type="protein sequence ID" value="GAQ78502.1"/>
    <property type="molecule type" value="Genomic_DNA"/>
</dbReference>
<dbReference type="AlphaFoldDB" id="A0A1Y1HLG6"/>
<keyword evidence="1" id="KW-0175">Coiled coil</keyword>
<evidence type="ECO:0000256" key="2">
    <source>
        <dbReference type="SAM" id="MobiDB-lite"/>
    </source>
</evidence>
<sequence>MFNKLSGWGGSAAADQEAPVSQEIDQAVQTESETTPTKHMMESGKHKHRKHHHREVDGTQEEGVLAQEATVIRERPMVQGAEQSLHYLDGVPIDTSLPQETTTTYVQQEVMTPSPRAERTLAVYEPPRAEAPAASTTLVTVKSISAEERDRQIHEENLRRAQLQEEQMKVEAAAFMEKQKRDTIAFMQKEEAKAQAKYEKEMTNAAYREAQVQKKAADMCAEAAAARKKVEIRAQQKLEMKRAKAKTLAEENLATAKVRGTAIQKGDVRAELTQSWTRKFSNKLKM</sequence>
<reference evidence="3 4" key="1">
    <citation type="journal article" date="2014" name="Nat. Commun.">
        <title>Klebsormidium flaccidum genome reveals primary factors for plant terrestrial adaptation.</title>
        <authorList>
            <person name="Hori K."/>
            <person name="Maruyama F."/>
            <person name="Fujisawa T."/>
            <person name="Togashi T."/>
            <person name="Yamamoto N."/>
            <person name="Seo M."/>
            <person name="Sato S."/>
            <person name="Yamada T."/>
            <person name="Mori H."/>
            <person name="Tajima N."/>
            <person name="Moriyama T."/>
            <person name="Ikeuchi M."/>
            <person name="Watanabe M."/>
            <person name="Wada H."/>
            <person name="Kobayashi K."/>
            <person name="Saito M."/>
            <person name="Masuda T."/>
            <person name="Sasaki-Sekimoto Y."/>
            <person name="Mashiguchi K."/>
            <person name="Awai K."/>
            <person name="Shimojima M."/>
            <person name="Masuda S."/>
            <person name="Iwai M."/>
            <person name="Nobusawa T."/>
            <person name="Narise T."/>
            <person name="Kondo S."/>
            <person name="Saito H."/>
            <person name="Sato R."/>
            <person name="Murakawa M."/>
            <person name="Ihara Y."/>
            <person name="Oshima-Yamada Y."/>
            <person name="Ohtaka K."/>
            <person name="Satoh M."/>
            <person name="Sonobe K."/>
            <person name="Ishii M."/>
            <person name="Ohtani R."/>
            <person name="Kanamori-Sato M."/>
            <person name="Honoki R."/>
            <person name="Miyazaki D."/>
            <person name="Mochizuki H."/>
            <person name="Umetsu J."/>
            <person name="Higashi K."/>
            <person name="Shibata D."/>
            <person name="Kamiya Y."/>
            <person name="Sato N."/>
            <person name="Nakamura Y."/>
            <person name="Tabata S."/>
            <person name="Ida S."/>
            <person name="Kurokawa K."/>
            <person name="Ohta H."/>
        </authorList>
    </citation>
    <scope>NUCLEOTIDE SEQUENCE [LARGE SCALE GENOMIC DNA]</scope>
    <source>
        <strain evidence="3 4">NIES-2285</strain>
    </source>
</reference>
<evidence type="ECO:0000256" key="1">
    <source>
        <dbReference type="SAM" id="Coils"/>
    </source>
</evidence>
<feature type="region of interest" description="Disordered" evidence="2">
    <location>
        <begin position="1"/>
        <end position="58"/>
    </location>
</feature>
<evidence type="ECO:0000313" key="3">
    <source>
        <dbReference type="EMBL" id="GAQ78502.1"/>
    </source>
</evidence>
<organism evidence="3 4">
    <name type="scientific">Klebsormidium nitens</name>
    <name type="common">Green alga</name>
    <name type="synonym">Ulothrix nitens</name>
    <dbReference type="NCBI Taxonomy" id="105231"/>
    <lineage>
        <taxon>Eukaryota</taxon>
        <taxon>Viridiplantae</taxon>
        <taxon>Streptophyta</taxon>
        <taxon>Klebsormidiophyceae</taxon>
        <taxon>Klebsormidiales</taxon>
        <taxon>Klebsormidiaceae</taxon>
        <taxon>Klebsormidium</taxon>
    </lineage>
</organism>
<gene>
    <name evidence="3" type="ORF">KFL_000140210</name>
</gene>
<proteinExistence type="predicted"/>
<protein>
    <submittedName>
        <fullName evidence="3">Uncharacterized protein</fullName>
    </submittedName>
</protein>
<feature type="coiled-coil region" evidence="1">
    <location>
        <begin position="144"/>
        <end position="173"/>
    </location>
</feature>
<name>A0A1Y1HLG6_KLENI</name>
<keyword evidence="4" id="KW-1185">Reference proteome</keyword>
<feature type="compositionally biased region" description="Polar residues" evidence="2">
    <location>
        <begin position="23"/>
        <end position="37"/>
    </location>
</feature>
<accession>A0A1Y1HLG6</accession>
<dbReference type="Proteomes" id="UP000054558">
    <property type="component" value="Unassembled WGS sequence"/>
</dbReference>
<evidence type="ECO:0000313" key="4">
    <source>
        <dbReference type="Proteomes" id="UP000054558"/>
    </source>
</evidence>